<keyword evidence="8 15" id="KW-0812">Transmembrane</keyword>
<dbReference type="InterPro" id="IPR003594">
    <property type="entry name" value="HATPase_dom"/>
</dbReference>
<evidence type="ECO:0000313" key="19">
    <source>
        <dbReference type="Proteomes" id="UP000727456"/>
    </source>
</evidence>
<keyword evidence="12 15" id="KW-1133">Transmembrane helix</keyword>
<dbReference type="PANTHER" id="PTHR44936">
    <property type="entry name" value="SENSOR PROTEIN CREC"/>
    <property type="match status" value="1"/>
</dbReference>
<evidence type="ECO:0000256" key="6">
    <source>
        <dbReference type="ARBA" id="ARBA00022553"/>
    </source>
</evidence>
<dbReference type="CDD" id="cd00082">
    <property type="entry name" value="HisKA"/>
    <property type="match status" value="1"/>
</dbReference>
<evidence type="ECO:0000256" key="12">
    <source>
        <dbReference type="ARBA" id="ARBA00022989"/>
    </source>
</evidence>
<evidence type="ECO:0000256" key="10">
    <source>
        <dbReference type="ARBA" id="ARBA00022777"/>
    </source>
</evidence>
<dbReference type="PRINTS" id="PR00344">
    <property type="entry name" value="BCTRLSENSOR"/>
</dbReference>
<dbReference type="PANTHER" id="PTHR44936:SF5">
    <property type="entry name" value="SENSOR HISTIDINE KINASE ENVZ"/>
    <property type="match status" value="1"/>
</dbReference>
<dbReference type="SUPFAM" id="SSF55874">
    <property type="entry name" value="ATPase domain of HSP90 chaperone/DNA topoisomerase II/histidine kinase"/>
    <property type="match status" value="1"/>
</dbReference>
<evidence type="ECO:0000256" key="13">
    <source>
        <dbReference type="ARBA" id="ARBA00023012"/>
    </source>
</evidence>
<dbReference type="InterPro" id="IPR003661">
    <property type="entry name" value="HisK_dim/P_dom"/>
</dbReference>
<dbReference type="SMART" id="SM00387">
    <property type="entry name" value="HATPase_c"/>
    <property type="match status" value="1"/>
</dbReference>
<dbReference type="InterPro" id="IPR050980">
    <property type="entry name" value="2C_sensor_his_kinase"/>
</dbReference>
<dbReference type="CDD" id="cd06225">
    <property type="entry name" value="HAMP"/>
    <property type="match status" value="1"/>
</dbReference>
<evidence type="ECO:0000256" key="8">
    <source>
        <dbReference type="ARBA" id="ARBA00022692"/>
    </source>
</evidence>
<feature type="transmembrane region" description="Helical" evidence="15">
    <location>
        <begin position="168"/>
        <end position="187"/>
    </location>
</feature>
<organism evidence="18 19">
    <name type="scientific">Sphingomonas vulcanisoli</name>
    <dbReference type="NCBI Taxonomy" id="1658060"/>
    <lineage>
        <taxon>Bacteria</taxon>
        <taxon>Pseudomonadati</taxon>
        <taxon>Pseudomonadota</taxon>
        <taxon>Alphaproteobacteria</taxon>
        <taxon>Sphingomonadales</taxon>
        <taxon>Sphingomonadaceae</taxon>
        <taxon>Sphingomonas</taxon>
    </lineage>
</organism>
<feature type="transmembrane region" description="Helical" evidence="15">
    <location>
        <begin position="12"/>
        <end position="36"/>
    </location>
</feature>
<evidence type="ECO:0000256" key="5">
    <source>
        <dbReference type="ARBA" id="ARBA00022519"/>
    </source>
</evidence>
<sequence length="446" mass="48657">MSRRSLRALPVFWQILGVLLAAVVFAQAAGIAVLFISPPPRPQFNRLDEIAETLAGGSHDTQEHDHDRDLLTSVQAGAPMPRPRMVAEPPLTHMLAERLARPDGQVRLYFEPEAAKQPFRRWPRQPVYRRHGETIFFTPLIAAVQTPQGWRIAQTPPPPLIAPWQRRMILWFLISIVALVPLAWWFARALTRPISSFAAAADRLGSDPLAPAVTEEGPAELRIAAHALNRMQSRLADYVGERTAMIGAIAHDLRTPLARIAFRIEDAPDAVREKVLGDVEQMRAMLAATIGFVRNTEGERMRVPVDLTALVMALIEQDRDLGRDVSLASSAPAIVLGDPLSLERLLQNLIDNGIAYAASVEASVRREEGVAVVTIADRGPGMPAELLERAFQPFVRGDPSRNRATGGIGLGLTIARTIAENHGGTVTLANRAGGGLDAVLRLPLAP</sequence>
<keyword evidence="10 18" id="KW-0418">Kinase</keyword>
<keyword evidence="13" id="KW-0902">Two-component regulatory system</keyword>
<keyword evidence="6" id="KW-0597">Phosphoprotein</keyword>
<keyword evidence="5" id="KW-0997">Cell inner membrane</keyword>
<accession>A0ABX0TUT0</accession>
<dbReference type="EC" id="2.7.13.3" evidence="3"/>
<dbReference type="GO" id="GO:0016301">
    <property type="term" value="F:kinase activity"/>
    <property type="evidence" value="ECO:0007669"/>
    <property type="project" value="UniProtKB-KW"/>
</dbReference>
<name>A0ABX0TUT0_9SPHN</name>
<dbReference type="InterPro" id="IPR036890">
    <property type="entry name" value="HATPase_C_sf"/>
</dbReference>
<evidence type="ECO:0000259" key="17">
    <source>
        <dbReference type="PROSITE" id="PS50885"/>
    </source>
</evidence>
<evidence type="ECO:0000256" key="9">
    <source>
        <dbReference type="ARBA" id="ARBA00022741"/>
    </source>
</evidence>
<evidence type="ECO:0000256" key="15">
    <source>
        <dbReference type="SAM" id="Phobius"/>
    </source>
</evidence>
<dbReference type="Proteomes" id="UP000727456">
    <property type="component" value="Unassembled WGS sequence"/>
</dbReference>
<dbReference type="InterPro" id="IPR003660">
    <property type="entry name" value="HAMP_dom"/>
</dbReference>
<keyword evidence="9" id="KW-0547">Nucleotide-binding</keyword>
<keyword evidence="11" id="KW-0067">ATP-binding</keyword>
<keyword evidence="19" id="KW-1185">Reference proteome</keyword>
<evidence type="ECO:0000256" key="1">
    <source>
        <dbReference type="ARBA" id="ARBA00000085"/>
    </source>
</evidence>
<keyword evidence="7" id="KW-0808">Transferase</keyword>
<keyword evidence="4" id="KW-1003">Cell membrane</keyword>
<keyword evidence="14 15" id="KW-0472">Membrane</keyword>
<proteinExistence type="predicted"/>
<dbReference type="CDD" id="cd00075">
    <property type="entry name" value="HATPase"/>
    <property type="match status" value="1"/>
</dbReference>
<dbReference type="Gene3D" id="3.30.565.10">
    <property type="entry name" value="Histidine kinase-like ATPase, C-terminal domain"/>
    <property type="match status" value="1"/>
</dbReference>
<evidence type="ECO:0000256" key="2">
    <source>
        <dbReference type="ARBA" id="ARBA00004429"/>
    </source>
</evidence>
<evidence type="ECO:0000256" key="7">
    <source>
        <dbReference type="ARBA" id="ARBA00022679"/>
    </source>
</evidence>
<dbReference type="Pfam" id="PF02518">
    <property type="entry name" value="HATPase_c"/>
    <property type="match status" value="1"/>
</dbReference>
<gene>
    <name evidence="18" type="ORF">FHS31_001695</name>
</gene>
<comment type="catalytic activity">
    <reaction evidence="1">
        <text>ATP + protein L-histidine = ADP + protein N-phospho-L-histidine.</text>
        <dbReference type="EC" id="2.7.13.3"/>
    </reaction>
</comment>
<dbReference type="Pfam" id="PF00672">
    <property type="entry name" value="HAMP"/>
    <property type="match status" value="1"/>
</dbReference>
<dbReference type="SUPFAM" id="SSF47384">
    <property type="entry name" value="Homodimeric domain of signal transducing histidine kinase"/>
    <property type="match status" value="1"/>
</dbReference>
<comment type="subcellular location">
    <subcellularLocation>
        <location evidence="2">Cell inner membrane</location>
        <topology evidence="2">Multi-pass membrane protein</topology>
    </subcellularLocation>
</comment>
<feature type="domain" description="Histidine kinase" evidence="16">
    <location>
        <begin position="248"/>
        <end position="446"/>
    </location>
</feature>
<dbReference type="RefSeq" id="WP_167072907.1">
    <property type="nucleotide sequence ID" value="NZ_JAAOZC010000003.1"/>
</dbReference>
<evidence type="ECO:0000256" key="11">
    <source>
        <dbReference type="ARBA" id="ARBA00022840"/>
    </source>
</evidence>
<dbReference type="InterPro" id="IPR004358">
    <property type="entry name" value="Sig_transdc_His_kin-like_C"/>
</dbReference>
<evidence type="ECO:0000313" key="18">
    <source>
        <dbReference type="EMBL" id="NIJ08085.1"/>
    </source>
</evidence>
<comment type="caution">
    <text evidence="18">The sequence shown here is derived from an EMBL/GenBank/DDBJ whole genome shotgun (WGS) entry which is preliminary data.</text>
</comment>
<dbReference type="SMART" id="SM00304">
    <property type="entry name" value="HAMP"/>
    <property type="match status" value="1"/>
</dbReference>
<dbReference type="PROSITE" id="PS50109">
    <property type="entry name" value="HIS_KIN"/>
    <property type="match status" value="1"/>
</dbReference>
<dbReference type="InterPro" id="IPR005467">
    <property type="entry name" value="His_kinase_dom"/>
</dbReference>
<protein>
    <recommendedName>
        <fullName evidence="3">histidine kinase</fullName>
        <ecNumber evidence="3">2.7.13.3</ecNumber>
    </recommendedName>
</protein>
<evidence type="ECO:0000256" key="14">
    <source>
        <dbReference type="ARBA" id="ARBA00023136"/>
    </source>
</evidence>
<dbReference type="Gene3D" id="1.10.287.130">
    <property type="match status" value="1"/>
</dbReference>
<dbReference type="PROSITE" id="PS50885">
    <property type="entry name" value="HAMP"/>
    <property type="match status" value="1"/>
</dbReference>
<evidence type="ECO:0000259" key="16">
    <source>
        <dbReference type="PROSITE" id="PS50109"/>
    </source>
</evidence>
<dbReference type="EMBL" id="JAAOZC010000003">
    <property type="protein sequence ID" value="NIJ08085.1"/>
    <property type="molecule type" value="Genomic_DNA"/>
</dbReference>
<dbReference type="InterPro" id="IPR036097">
    <property type="entry name" value="HisK_dim/P_sf"/>
</dbReference>
<evidence type="ECO:0000256" key="3">
    <source>
        <dbReference type="ARBA" id="ARBA00012438"/>
    </source>
</evidence>
<reference evidence="18 19" key="1">
    <citation type="submission" date="2020-03" db="EMBL/GenBank/DDBJ databases">
        <title>Genomic Encyclopedia of Type Strains, Phase III (KMG-III): the genomes of soil and plant-associated and newly described type strains.</title>
        <authorList>
            <person name="Whitman W."/>
        </authorList>
    </citation>
    <scope>NUCLEOTIDE SEQUENCE [LARGE SCALE GENOMIC DNA]</scope>
    <source>
        <strain evidence="18 19">CECT 8804</strain>
    </source>
</reference>
<evidence type="ECO:0000256" key="4">
    <source>
        <dbReference type="ARBA" id="ARBA00022475"/>
    </source>
</evidence>
<feature type="domain" description="HAMP" evidence="17">
    <location>
        <begin position="188"/>
        <end position="240"/>
    </location>
</feature>